<name>A0A9D2KMX0_9BACT</name>
<comment type="caution">
    <text evidence="2">The sequence shown here is derived from an EMBL/GenBank/DDBJ whole genome shotgun (WGS) entry which is preliminary data.</text>
</comment>
<dbReference type="InterPro" id="IPR039418">
    <property type="entry name" value="LexA-like"/>
</dbReference>
<dbReference type="AlphaFoldDB" id="A0A9D2KMX0"/>
<reference evidence="2" key="2">
    <citation type="submission" date="2021-04" db="EMBL/GenBank/DDBJ databases">
        <authorList>
            <person name="Gilroy R."/>
        </authorList>
    </citation>
    <scope>NUCLEOTIDE SEQUENCE</scope>
    <source>
        <strain evidence="2">CHK186-16707</strain>
    </source>
</reference>
<dbReference type="GO" id="GO:0003677">
    <property type="term" value="F:DNA binding"/>
    <property type="evidence" value="ECO:0007669"/>
    <property type="project" value="InterPro"/>
</dbReference>
<dbReference type="InterPro" id="IPR015927">
    <property type="entry name" value="Peptidase_S24_S26A/B/C"/>
</dbReference>
<sequence length="215" mass="24254">MSKQAEAWDAIISEIRRRIEKGARGTHAALARQLGVERGTLTRWMQGTLKGERVPYDKMLFLMERLELDPRRYFGDAPWANLGGVPIIALAACGYDWCTRERLNATAPRPGDHALNRDLFAVLAVGDSMRPAGIEPGFIVYCDPHSRLDINDVVFVERNNNTISLKIYRGMDGEDVILEAWTPPDGKGEQLLYTARTEVSNILRLVPVVYVKRKM</sequence>
<dbReference type="Proteomes" id="UP000824225">
    <property type="component" value="Unassembled WGS sequence"/>
</dbReference>
<dbReference type="InterPro" id="IPR010982">
    <property type="entry name" value="Lambda_DNA-bd_dom_sf"/>
</dbReference>
<evidence type="ECO:0000313" key="2">
    <source>
        <dbReference type="EMBL" id="HJA09332.1"/>
    </source>
</evidence>
<reference evidence="2" key="1">
    <citation type="journal article" date="2021" name="PeerJ">
        <title>Extensive microbial diversity within the chicken gut microbiome revealed by metagenomics and culture.</title>
        <authorList>
            <person name="Gilroy R."/>
            <person name="Ravi A."/>
            <person name="Getino M."/>
            <person name="Pursley I."/>
            <person name="Horton D.L."/>
            <person name="Alikhan N.F."/>
            <person name="Baker D."/>
            <person name="Gharbi K."/>
            <person name="Hall N."/>
            <person name="Watson M."/>
            <person name="Adriaenssens E.M."/>
            <person name="Foster-Nyarko E."/>
            <person name="Jarju S."/>
            <person name="Secka A."/>
            <person name="Antonio M."/>
            <person name="Oren A."/>
            <person name="Chaudhuri R.R."/>
            <person name="La Ragione R."/>
            <person name="Hildebrand F."/>
            <person name="Pallen M.J."/>
        </authorList>
    </citation>
    <scope>NUCLEOTIDE SEQUENCE</scope>
    <source>
        <strain evidence="2">CHK186-16707</strain>
    </source>
</reference>
<organism evidence="2 3">
    <name type="scientific">Candidatus Mailhella merdigallinarum</name>
    <dbReference type="NCBI Taxonomy" id="2838658"/>
    <lineage>
        <taxon>Bacteria</taxon>
        <taxon>Pseudomonadati</taxon>
        <taxon>Thermodesulfobacteriota</taxon>
        <taxon>Desulfovibrionia</taxon>
        <taxon>Desulfovibrionales</taxon>
        <taxon>Desulfovibrionaceae</taxon>
        <taxon>Mailhella</taxon>
    </lineage>
</organism>
<gene>
    <name evidence="2" type="ORF">H9962_09120</name>
</gene>
<evidence type="ECO:0000259" key="1">
    <source>
        <dbReference type="Pfam" id="PF00717"/>
    </source>
</evidence>
<dbReference type="Pfam" id="PF00717">
    <property type="entry name" value="Peptidase_S24"/>
    <property type="match status" value="1"/>
</dbReference>
<dbReference type="Gene3D" id="1.10.260.40">
    <property type="entry name" value="lambda repressor-like DNA-binding domains"/>
    <property type="match status" value="1"/>
</dbReference>
<dbReference type="SUPFAM" id="SSF51306">
    <property type="entry name" value="LexA/Signal peptidase"/>
    <property type="match status" value="1"/>
</dbReference>
<dbReference type="InterPro" id="IPR036286">
    <property type="entry name" value="LexA/Signal_pep-like_sf"/>
</dbReference>
<dbReference type="CDD" id="cd06529">
    <property type="entry name" value="S24_LexA-like"/>
    <property type="match status" value="1"/>
</dbReference>
<dbReference type="Gene3D" id="2.10.109.10">
    <property type="entry name" value="Umud Fragment, subunit A"/>
    <property type="match status" value="1"/>
</dbReference>
<accession>A0A9D2KMX0</accession>
<feature type="domain" description="Peptidase S24/S26A/S26B/S26C" evidence="1">
    <location>
        <begin position="115"/>
        <end position="178"/>
    </location>
</feature>
<protein>
    <recommendedName>
        <fullName evidence="1">Peptidase S24/S26A/S26B/S26C domain-containing protein</fullName>
    </recommendedName>
</protein>
<proteinExistence type="predicted"/>
<evidence type="ECO:0000313" key="3">
    <source>
        <dbReference type="Proteomes" id="UP000824225"/>
    </source>
</evidence>
<dbReference type="EMBL" id="DXAN01000028">
    <property type="protein sequence ID" value="HJA09332.1"/>
    <property type="molecule type" value="Genomic_DNA"/>
</dbReference>